<feature type="domain" description="DDE-1" evidence="1">
    <location>
        <begin position="50"/>
        <end position="106"/>
    </location>
</feature>
<dbReference type="InterPro" id="IPR004875">
    <property type="entry name" value="DDE_SF_endonuclease_dom"/>
</dbReference>
<accession>A0A4Y2W4N9</accession>
<dbReference type="GO" id="GO:0005634">
    <property type="term" value="C:nucleus"/>
    <property type="evidence" value="ECO:0007669"/>
    <property type="project" value="TreeGrafter"/>
</dbReference>
<name>A0A4Y2W4N9_ARAVE</name>
<dbReference type="OrthoDB" id="155630at2759"/>
<evidence type="ECO:0000313" key="3">
    <source>
        <dbReference type="Proteomes" id="UP000499080"/>
    </source>
</evidence>
<protein>
    <submittedName>
        <fullName evidence="2">Tigger transposable element-derived protein 4</fullName>
    </submittedName>
</protein>
<dbReference type="Proteomes" id="UP000499080">
    <property type="component" value="Unassembled WGS sequence"/>
</dbReference>
<dbReference type="PANTHER" id="PTHR19303">
    <property type="entry name" value="TRANSPOSON"/>
    <property type="match status" value="1"/>
</dbReference>
<dbReference type="Pfam" id="PF03184">
    <property type="entry name" value="DDE_1"/>
    <property type="match status" value="1"/>
</dbReference>
<proteinExistence type="predicted"/>
<dbReference type="GO" id="GO:0003677">
    <property type="term" value="F:DNA binding"/>
    <property type="evidence" value="ECO:0007669"/>
    <property type="project" value="TreeGrafter"/>
</dbReference>
<keyword evidence="3" id="KW-1185">Reference proteome</keyword>
<dbReference type="PANTHER" id="PTHR19303:SF52">
    <property type="entry name" value="TIGGER TRANSPOSABLE ELEMENT-DERIVED PROTEIN 6"/>
    <property type="match status" value="1"/>
</dbReference>
<sequence>MDKKNLPGLLQEYSPDNIFNADETGLFFKALPDKTAVFPGEAGHGGKPSKEGVTLLLATNMSGTAKLTPLTIGKYRNPRCFQGIKSFPLLYKANKKAWMTSEFFSE</sequence>
<gene>
    <name evidence="2" type="primary">Tigd4_244</name>
    <name evidence="2" type="ORF">AVEN_270264_1</name>
</gene>
<dbReference type="InterPro" id="IPR050863">
    <property type="entry name" value="CenT-Element_Derived"/>
</dbReference>
<dbReference type="EMBL" id="BGPR01054816">
    <property type="protein sequence ID" value="GBO31506.1"/>
    <property type="molecule type" value="Genomic_DNA"/>
</dbReference>
<evidence type="ECO:0000259" key="1">
    <source>
        <dbReference type="Pfam" id="PF03184"/>
    </source>
</evidence>
<reference evidence="2 3" key="1">
    <citation type="journal article" date="2019" name="Sci. Rep.">
        <title>Orb-weaving spider Araneus ventricosus genome elucidates the spidroin gene catalogue.</title>
        <authorList>
            <person name="Kono N."/>
            <person name="Nakamura H."/>
            <person name="Ohtoshi R."/>
            <person name="Moran D.A.P."/>
            <person name="Shinohara A."/>
            <person name="Yoshida Y."/>
            <person name="Fujiwara M."/>
            <person name="Mori M."/>
            <person name="Tomita M."/>
            <person name="Arakawa K."/>
        </authorList>
    </citation>
    <scope>NUCLEOTIDE SEQUENCE [LARGE SCALE GENOMIC DNA]</scope>
</reference>
<evidence type="ECO:0000313" key="2">
    <source>
        <dbReference type="EMBL" id="GBO31506.1"/>
    </source>
</evidence>
<comment type="caution">
    <text evidence="2">The sequence shown here is derived from an EMBL/GenBank/DDBJ whole genome shotgun (WGS) entry which is preliminary data.</text>
</comment>
<dbReference type="AlphaFoldDB" id="A0A4Y2W4N9"/>
<organism evidence="2 3">
    <name type="scientific">Araneus ventricosus</name>
    <name type="common">Orbweaver spider</name>
    <name type="synonym">Epeira ventricosa</name>
    <dbReference type="NCBI Taxonomy" id="182803"/>
    <lineage>
        <taxon>Eukaryota</taxon>
        <taxon>Metazoa</taxon>
        <taxon>Ecdysozoa</taxon>
        <taxon>Arthropoda</taxon>
        <taxon>Chelicerata</taxon>
        <taxon>Arachnida</taxon>
        <taxon>Araneae</taxon>
        <taxon>Araneomorphae</taxon>
        <taxon>Entelegynae</taxon>
        <taxon>Araneoidea</taxon>
        <taxon>Araneidae</taxon>
        <taxon>Araneus</taxon>
    </lineage>
</organism>